<dbReference type="AlphaFoldDB" id="I3C1X3"/>
<evidence type="ECO:0000259" key="1">
    <source>
        <dbReference type="PROSITE" id="PS50846"/>
    </source>
</evidence>
<dbReference type="OrthoDB" id="677920at2"/>
<dbReference type="HOGENOM" id="CLU_134973_5_4_10"/>
<keyword evidence="3" id="KW-1185">Reference proteome</keyword>
<dbReference type="InterPro" id="IPR036163">
    <property type="entry name" value="HMA_dom_sf"/>
</dbReference>
<accession>I3C1X3</accession>
<gene>
    <name evidence="2" type="ORF">JoomaDRAFT_0575</name>
</gene>
<dbReference type="EMBL" id="JH651379">
    <property type="protein sequence ID" value="EIJ37616.1"/>
    <property type="molecule type" value="Genomic_DNA"/>
</dbReference>
<dbReference type="RefSeq" id="WP_008610621.1">
    <property type="nucleotide sequence ID" value="NZ_JH651379.1"/>
</dbReference>
<sequence>MKTTLKLQNIKCGGCTNGIAVRLLKLSGINNVQVSDETSEVSFSYETVNDLAIAERMLTQMGYPPEGVDNTVVNKAKSLISCATGKLNIA</sequence>
<dbReference type="SUPFAM" id="SSF55008">
    <property type="entry name" value="HMA, heavy metal-associated domain"/>
    <property type="match status" value="1"/>
</dbReference>
<proteinExistence type="predicted"/>
<dbReference type="STRING" id="926559.JoomaDRAFT_0575"/>
<dbReference type="Proteomes" id="UP000004690">
    <property type="component" value="Unassembled WGS sequence"/>
</dbReference>
<dbReference type="InterPro" id="IPR006121">
    <property type="entry name" value="HMA_dom"/>
</dbReference>
<name>I3C1X3_9FLAO</name>
<feature type="domain" description="HMA" evidence="1">
    <location>
        <begin position="1"/>
        <end position="66"/>
    </location>
</feature>
<dbReference type="Gene3D" id="3.30.70.100">
    <property type="match status" value="1"/>
</dbReference>
<dbReference type="eggNOG" id="COG2608">
    <property type="taxonomic scope" value="Bacteria"/>
</dbReference>
<reference evidence="2 3" key="1">
    <citation type="submission" date="2012-02" db="EMBL/GenBank/DDBJ databases">
        <title>Improved High-Quality Draft genome of Joostella marina DSM 19592.</title>
        <authorList>
            <consortium name="US DOE Joint Genome Institute (JGI-PGF)"/>
            <person name="Lucas S."/>
            <person name="Copeland A."/>
            <person name="Lapidus A."/>
            <person name="Bruce D."/>
            <person name="Goodwin L."/>
            <person name="Pitluck S."/>
            <person name="Peters L."/>
            <person name="Chertkov O."/>
            <person name="Ovchinnikova G."/>
            <person name="Kyrpides N."/>
            <person name="Mavromatis K."/>
            <person name="Detter J.C."/>
            <person name="Han C."/>
            <person name="Land M."/>
            <person name="Hauser L."/>
            <person name="Markowitz V."/>
            <person name="Cheng J.-F."/>
            <person name="Hugenholtz P."/>
            <person name="Woyke T."/>
            <person name="Wu D."/>
            <person name="Tindall B."/>
            <person name="Brambilla E."/>
            <person name="Klenk H.-P."/>
            <person name="Eisen J.A."/>
        </authorList>
    </citation>
    <scope>NUCLEOTIDE SEQUENCE [LARGE SCALE GENOMIC DNA]</scope>
    <source>
        <strain evidence="2 3">DSM 19592</strain>
    </source>
</reference>
<protein>
    <submittedName>
        <fullName evidence="2">Copper chaperone</fullName>
    </submittedName>
</protein>
<dbReference type="PROSITE" id="PS50846">
    <property type="entry name" value="HMA_2"/>
    <property type="match status" value="1"/>
</dbReference>
<evidence type="ECO:0000313" key="3">
    <source>
        <dbReference type="Proteomes" id="UP000004690"/>
    </source>
</evidence>
<evidence type="ECO:0000313" key="2">
    <source>
        <dbReference type="EMBL" id="EIJ37616.1"/>
    </source>
</evidence>
<organism evidence="2 3">
    <name type="scientific">Galbibacter orientalis DSM 19592</name>
    <dbReference type="NCBI Taxonomy" id="926559"/>
    <lineage>
        <taxon>Bacteria</taxon>
        <taxon>Pseudomonadati</taxon>
        <taxon>Bacteroidota</taxon>
        <taxon>Flavobacteriia</taxon>
        <taxon>Flavobacteriales</taxon>
        <taxon>Flavobacteriaceae</taxon>
        <taxon>Galbibacter</taxon>
    </lineage>
</organism>
<dbReference type="GO" id="GO:0046872">
    <property type="term" value="F:metal ion binding"/>
    <property type="evidence" value="ECO:0007669"/>
    <property type="project" value="InterPro"/>
</dbReference>
<dbReference type="Pfam" id="PF00403">
    <property type="entry name" value="HMA"/>
    <property type="match status" value="1"/>
</dbReference>